<reference evidence="1" key="1">
    <citation type="submission" date="2012-03" db="EMBL/GenBank/DDBJ databases">
        <authorList>
            <person name="Johnson S.L."/>
            <person name="Sims D."/>
            <person name="Han S."/>
            <person name="Bruce D.C."/>
            <person name="Dasch G.A."/>
        </authorList>
    </citation>
    <scope>NUCLEOTIDE SEQUENCE [LARGE SCALE GENOMIC DNA]</scope>
    <source>
        <strain evidence="1">TH1527</strain>
    </source>
</reference>
<accession>A0ABM5MUC3</accession>
<protein>
    <recommendedName>
        <fullName evidence="3">DUF945 domain-containing protein</fullName>
    </recommendedName>
</protein>
<sequence>MIRKILLFVFLAFTIIWFSTAYTIKNNVVSLIKNSESDNLRIYYNAVKFSGYPFNWKIHITDPKVKLIDHVNSQEFTCKNIVINISFNTKRAALNFGPFIKVDNYGDKTFTYNVHSNNDINGIGKFNKPLYKVSQDDSLKEILKSIKFNNKALSIFKGHQEIFKINDLAFLIQKHNLASQENISLFLNMHYYSENDILNFKNANVDMATSFKFAKNGKDASILENFNIERFIFICDNDSKVNLNGTLQFFTNKLPKGILSFELENYNAIVDKLLPNNILFSKKTIKTIIAKAMNKTSDEQLNTDNNNTNSVYNNIKNAKFDIAFSDKGINIGSINLLELTLGEYKAEKNTENNPN</sequence>
<dbReference type="RefSeq" id="WP_011190659.1">
    <property type="nucleotide sequence ID" value="NC_017066.1"/>
</dbReference>
<proteinExistence type="predicted"/>
<keyword evidence="2" id="KW-1185">Reference proteome</keyword>
<organism evidence="1 2">
    <name type="scientific">Rickettsia typhi str. TH1527</name>
    <dbReference type="NCBI Taxonomy" id="1003201"/>
    <lineage>
        <taxon>Bacteria</taxon>
        <taxon>Pseudomonadati</taxon>
        <taxon>Pseudomonadota</taxon>
        <taxon>Alphaproteobacteria</taxon>
        <taxon>Rickettsiales</taxon>
        <taxon>Rickettsiaceae</taxon>
        <taxon>Rickettsieae</taxon>
        <taxon>Rickettsia</taxon>
        <taxon>typhus group</taxon>
    </lineage>
</organism>
<evidence type="ECO:0000313" key="1">
    <source>
        <dbReference type="EMBL" id="AFE54050.1"/>
    </source>
</evidence>
<name>A0ABM5MUC3_RICTP</name>
<gene>
    <name evidence="1" type="ORF">RTTH1527_00925</name>
</gene>
<evidence type="ECO:0008006" key="3">
    <source>
        <dbReference type="Google" id="ProtNLM"/>
    </source>
</evidence>
<dbReference type="EMBL" id="CP003397">
    <property type="protein sequence ID" value="AFE54050.1"/>
    <property type="molecule type" value="Genomic_DNA"/>
</dbReference>
<dbReference type="Proteomes" id="UP000007581">
    <property type="component" value="Chromosome"/>
</dbReference>
<evidence type="ECO:0000313" key="2">
    <source>
        <dbReference type="Proteomes" id="UP000007581"/>
    </source>
</evidence>